<accession>A0ABY4GFK6</accession>
<gene>
    <name evidence="2" type="ORF">MUN86_29865</name>
</gene>
<keyword evidence="2" id="KW-0614">Plasmid</keyword>
<dbReference type="EMBL" id="CP095068">
    <property type="protein sequence ID" value="UOQ69720.1"/>
    <property type="molecule type" value="Genomic_DNA"/>
</dbReference>
<keyword evidence="1" id="KW-0732">Signal</keyword>
<proteinExistence type="predicted"/>
<dbReference type="RefSeq" id="WP_245127568.1">
    <property type="nucleotide sequence ID" value="NZ_CP095068.1"/>
</dbReference>
<name>A0ABY4GFK6_9BACT</name>
<reference evidence="2" key="1">
    <citation type="submission" date="2022-04" db="EMBL/GenBank/DDBJ databases">
        <title>Hymenobacter sp. isolated from the air.</title>
        <authorList>
            <person name="Won M."/>
            <person name="Lee C.-M."/>
            <person name="Woen H.-Y."/>
            <person name="Kwon S.-W."/>
        </authorList>
    </citation>
    <scope>NUCLEOTIDE SEQUENCE</scope>
    <source>
        <strain evidence="2">5420S-77</strain>
        <plasmid evidence="2">unnamed7</plasmid>
    </source>
</reference>
<feature type="chain" id="PRO_5047311798" description="Secreted protein" evidence="1">
    <location>
        <begin position="18"/>
        <end position="96"/>
    </location>
</feature>
<evidence type="ECO:0000313" key="3">
    <source>
        <dbReference type="Proteomes" id="UP000830401"/>
    </source>
</evidence>
<organism evidence="2 3">
    <name type="scientific">Hymenobacter volaticus</name>
    <dbReference type="NCBI Taxonomy" id="2932254"/>
    <lineage>
        <taxon>Bacteria</taxon>
        <taxon>Pseudomonadati</taxon>
        <taxon>Bacteroidota</taxon>
        <taxon>Cytophagia</taxon>
        <taxon>Cytophagales</taxon>
        <taxon>Hymenobacteraceae</taxon>
        <taxon>Hymenobacter</taxon>
    </lineage>
</organism>
<keyword evidence="3" id="KW-1185">Reference proteome</keyword>
<feature type="signal peptide" evidence="1">
    <location>
        <begin position="1"/>
        <end position="17"/>
    </location>
</feature>
<protein>
    <recommendedName>
        <fullName evidence="4">Secreted protein</fullName>
    </recommendedName>
</protein>
<sequence length="96" mass="11047">MAVFLLTRCFVLFPVFMNTLVASTLDSTITKRHQLFTTLVGVVAFRHKAYLEEQATAIEACYTLELHNGEAHIEMEQWVPLTLGYELYHCFAKSFE</sequence>
<evidence type="ECO:0008006" key="4">
    <source>
        <dbReference type="Google" id="ProtNLM"/>
    </source>
</evidence>
<evidence type="ECO:0000256" key="1">
    <source>
        <dbReference type="SAM" id="SignalP"/>
    </source>
</evidence>
<geneLocation type="plasmid" evidence="2 3">
    <name>unnamed7</name>
</geneLocation>
<evidence type="ECO:0000313" key="2">
    <source>
        <dbReference type="EMBL" id="UOQ69720.1"/>
    </source>
</evidence>
<dbReference type="Proteomes" id="UP000830401">
    <property type="component" value="Plasmid unnamed7"/>
</dbReference>